<evidence type="ECO:0000259" key="9">
    <source>
        <dbReference type="PROSITE" id="PS50151"/>
    </source>
</evidence>
<dbReference type="InterPro" id="IPR010994">
    <property type="entry name" value="RuvA_2-like"/>
</dbReference>
<evidence type="ECO:0000256" key="6">
    <source>
        <dbReference type="ARBA" id="ARBA00023236"/>
    </source>
</evidence>
<dbReference type="EMBL" id="CP029487">
    <property type="protein sequence ID" value="QCT73245.1"/>
    <property type="molecule type" value="Genomic_DNA"/>
</dbReference>
<dbReference type="SUPFAM" id="SSF82771">
    <property type="entry name" value="GIY-YIG endonuclease"/>
    <property type="match status" value="1"/>
</dbReference>
<dbReference type="PROSITE" id="PS50165">
    <property type="entry name" value="UVRC"/>
    <property type="match status" value="1"/>
</dbReference>
<dbReference type="Pfam" id="PF08459">
    <property type="entry name" value="UvrC_RNaseH_dom"/>
    <property type="match status" value="1"/>
</dbReference>
<sequence>MYDRNKLKDIPQNPGVYLMKNAAGDIIYVGKAINLRNRLRQYFQNSKNLTPKTVTLVSHICDIETIVVDSELEALILECNLIKEHRPKYNILLKDDKSYPYVKVTLEDEYPKVIMTREHKKDGGKYFGPFTSSFAVKKTIEAIGKLYPLRRCNRKVAFGEKNGRPCLNYYIGQCCAPCQGDVPKEEYMAYISDILSILNGKDKELVSTLEEKMSEAAQNMDYELATKLRDQIYGIQHIVEKQKIIVSNQQDQDIIAFAKDEDLACVQVFNVRDGKMLGRDHTFLEGVEESTPEDIMTTFVKQYYSSKPFIPREIILGAPLLKDEEETIAEWLAELRGAKVVLTRPQKGQKSKMTRMVEENAELTLKQYELEKRQKEEKKKSRLDAFKDLLRMDHTPEKIEAYDISNISGTDNVGGMVVFQGGKPDKKAYRRFKIKSVDGQNDYASMQEMIFRRIERGIKEQNEGKDPKKSSFLPFPDVFCIDGGKTHVDAVRSILQMYPDVHIEVCGMVKDDHHRIRGIIYKDEEYPLKKSTPLCTFLSDISEEVHRYALGYHQTLRKKGMLESRLEEIPGIGKKRRELLMRHYGSLNNLKKTTLDELKTLPGMSDKTAQAVFDYFNDDEHKTKSEEKRENK</sequence>
<evidence type="ECO:0000256" key="4">
    <source>
        <dbReference type="ARBA" id="ARBA00022881"/>
    </source>
</evidence>
<dbReference type="Gene3D" id="3.40.1440.10">
    <property type="entry name" value="GIY-YIG endonuclease"/>
    <property type="match status" value="1"/>
</dbReference>
<evidence type="ECO:0000256" key="1">
    <source>
        <dbReference type="ARBA" id="ARBA00022490"/>
    </source>
</evidence>
<comment type="function">
    <text evidence="7">The UvrABC repair system catalyzes the recognition and processing of DNA lesions. UvrC both incises the 5' and 3' sides of the lesion. The N-terminal half is responsible for the 3' incision and the C-terminal half is responsible for the 5' incision.</text>
</comment>
<dbReference type="PANTHER" id="PTHR30562">
    <property type="entry name" value="UVRC/OXIDOREDUCTASE"/>
    <property type="match status" value="1"/>
</dbReference>
<comment type="similarity">
    <text evidence="7">Belongs to the UvrC family.</text>
</comment>
<organism evidence="12 13">
    <name type="scientific">Eubacterium maltosivorans</name>
    <dbReference type="NCBI Taxonomy" id="2041044"/>
    <lineage>
        <taxon>Bacteria</taxon>
        <taxon>Bacillati</taxon>
        <taxon>Bacillota</taxon>
        <taxon>Clostridia</taxon>
        <taxon>Eubacteriales</taxon>
        <taxon>Eubacteriaceae</taxon>
        <taxon>Eubacterium</taxon>
    </lineage>
</organism>
<feature type="coiled-coil region" evidence="8">
    <location>
        <begin position="358"/>
        <end position="385"/>
    </location>
</feature>
<dbReference type="InterPro" id="IPR050066">
    <property type="entry name" value="UvrABC_protein_C"/>
</dbReference>
<dbReference type="InterPro" id="IPR003583">
    <property type="entry name" value="Hlx-hairpin-Hlx_DNA-bd_motif"/>
</dbReference>
<dbReference type="NCBIfam" id="NF001824">
    <property type="entry name" value="PRK00558.1-5"/>
    <property type="match status" value="1"/>
</dbReference>
<dbReference type="InterPro" id="IPR004791">
    <property type="entry name" value="UvrC"/>
</dbReference>
<comment type="subunit">
    <text evidence="7">Interacts with UvrB in an incision complex.</text>
</comment>
<dbReference type="RefSeq" id="WP_096918950.1">
    <property type="nucleotide sequence ID" value="NZ_CP029487.1"/>
</dbReference>
<dbReference type="GO" id="GO:0003677">
    <property type="term" value="F:DNA binding"/>
    <property type="evidence" value="ECO:0007669"/>
    <property type="project" value="UniProtKB-UniRule"/>
</dbReference>
<dbReference type="GO" id="GO:0009380">
    <property type="term" value="C:excinuclease repair complex"/>
    <property type="evidence" value="ECO:0007669"/>
    <property type="project" value="InterPro"/>
</dbReference>
<dbReference type="FunFam" id="3.40.1440.10:FF:000001">
    <property type="entry name" value="UvrABC system protein C"/>
    <property type="match status" value="1"/>
</dbReference>
<comment type="subcellular location">
    <subcellularLocation>
        <location evidence="7">Cytoplasm</location>
    </subcellularLocation>
</comment>
<name>A0A4P9CE43_EUBML</name>
<dbReference type="SUPFAM" id="SSF46600">
    <property type="entry name" value="C-terminal UvrC-binding domain of UvrB"/>
    <property type="match status" value="1"/>
</dbReference>
<feature type="domain" description="UvrC family homology region profile" evidence="11">
    <location>
        <begin position="254"/>
        <end position="495"/>
    </location>
</feature>
<dbReference type="PANTHER" id="PTHR30562:SF1">
    <property type="entry name" value="UVRABC SYSTEM PROTEIN C"/>
    <property type="match status" value="1"/>
</dbReference>
<keyword evidence="13" id="KW-1185">Reference proteome</keyword>
<dbReference type="SMART" id="SM00278">
    <property type="entry name" value="HhH1"/>
    <property type="match status" value="2"/>
</dbReference>
<dbReference type="SUPFAM" id="SSF47781">
    <property type="entry name" value="RuvA domain 2-like"/>
    <property type="match status" value="1"/>
</dbReference>
<evidence type="ECO:0000256" key="5">
    <source>
        <dbReference type="ARBA" id="ARBA00023204"/>
    </source>
</evidence>
<dbReference type="AlphaFoldDB" id="A0A4P9CE43"/>
<evidence type="ECO:0000259" key="11">
    <source>
        <dbReference type="PROSITE" id="PS50165"/>
    </source>
</evidence>
<dbReference type="HAMAP" id="MF_00203">
    <property type="entry name" value="UvrC"/>
    <property type="match status" value="1"/>
</dbReference>
<dbReference type="Pfam" id="PF02151">
    <property type="entry name" value="UVR"/>
    <property type="match status" value="1"/>
</dbReference>
<dbReference type="SMART" id="SM00465">
    <property type="entry name" value="GIYc"/>
    <property type="match status" value="1"/>
</dbReference>
<reference evidence="12 13" key="1">
    <citation type="submission" date="2018-05" db="EMBL/GenBank/DDBJ databases">
        <title>Genome comparison of Eubacterium sp.</title>
        <authorList>
            <person name="Feng Y."/>
            <person name="Sanchez-Andrea I."/>
            <person name="Stams A.J.M."/>
            <person name="De Vos W.M."/>
        </authorList>
    </citation>
    <scope>NUCLEOTIDE SEQUENCE [LARGE SCALE GENOMIC DNA]</scope>
    <source>
        <strain evidence="12 13">YI</strain>
    </source>
</reference>
<evidence type="ECO:0000256" key="8">
    <source>
        <dbReference type="SAM" id="Coils"/>
    </source>
</evidence>
<dbReference type="InterPro" id="IPR036876">
    <property type="entry name" value="UVR_dom_sf"/>
</dbReference>
<dbReference type="Gene3D" id="3.30.420.340">
    <property type="entry name" value="UvrC, RNAse H endonuclease domain"/>
    <property type="match status" value="1"/>
</dbReference>
<dbReference type="Gene3D" id="1.10.150.20">
    <property type="entry name" value="5' to 3' exonuclease, C-terminal subdomain"/>
    <property type="match status" value="1"/>
</dbReference>
<evidence type="ECO:0000259" key="10">
    <source>
        <dbReference type="PROSITE" id="PS50164"/>
    </source>
</evidence>
<dbReference type="Proteomes" id="UP000218387">
    <property type="component" value="Chromosome"/>
</dbReference>
<proteinExistence type="inferred from homology"/>
<gene>
    <name evidence="7" type="primary">uvrC</name>
    <name evidence="12" type="ORF">CPZ25_018635</name>
</gene>
<protein>
    <recommendedName>
        <fullName evidence="7">UvrABC system protein C</fullName>
        <shortName evidence="7">Protein UvrC</shortName>
    </recommendedName>
    <alternativeName>
        <fullName evidence="7">Excinuclease ABC subunit C</fullName>
    </alternativeName>
</protein>
<dbReference type="GO" id="GO:0009381">
    <property type="term" value="F:excinuclease ABC activity"/>
    <property type="evidence" value="ECO:0007669"/>
    <property type="project" value="UniProtKB-UniRule"/>
</dbReference>
<evidence type="ECO:0000256" key="3">
    <source>
        <dbReference type="ARBA" id="ARBA00022769"/>
    </source>
</evidence>
<dbReference type="GO" id="GO:0005737">
    <property type="term" value="C:cytoplasm"/>
    <property type="evidence" value="ECO:0007669"/>
    <property type="project" value="UniProtKB-SubCell"/>
</dbReference>
<dbReference type="InterPro" id="IPR047296">
    <property type="entry name" value="GIY-YIG_UvrC_Cho"/>
</dbReference>
<evidence type="ECO:0000256" key="2">
    <source>
        <dbReference type="ARBA" id="ARBA00022763"/>
    </source>
</evidence>
<dbReference type="InterPro" id="IPR038476">
    <property type="entry name" value="UvrC_RNase_H_dom_sf"/>
</dbReference>
<feature type="domain" description="GIY-YIG" evidence="10">
    <location>
        <begin position="12"/>
        <end position="91"/>
    </location>
</feature>
<dbReference type="InterPro" id="IPR035901">
    <property type="entry name" value="GIY-YIG_endonuc_sf"/>
</dbReference>
<dbReference type="InterPro" id="IPR001162">
    <property type="entry name" value="UvrC_RNase_H_dom"/>
</dbReference>
<dbReference type="Pfam" id="PF22920">
    <property type="entry name" value="UvrC_RNaseH"/>
    <property type="match status" value="1"/>
</dbReference>
<dbReference type="InterPro" id="IPR041663">
    <property type="entry name" value="DisA/LigA_HHH"/>
</dbReference>
<dbReference type="Pfam" id="PF01541">
    <property type="entry name" value="GIY-YIG"/>
    <property type="match status" value="1"/>
</dbReference>
<dbReference type="GO" id="GO:0009432">
    <property type="term" value="P:SOS response"/>
    <property type="evidence" value="ECO:0007669"/>
    <property type="project" value="UniProtKB-UniRule"/>
</dbReference>
<dbReference type="InterPro" id="IPR001943">
    <property type="entry name" value="UVR_dom"/>
</dbReference>
<dbReference type="InterPro" id="IPR000305">
    <property type="entry name" value="GIY-YIG_endonuc"/>
</dbReference>
<dbReference type="GO" id="GO:0006289">
    <property type="term" value="P:nucleotide-excision repair"/>
    <property type="evidence" value="ECO:0007669"/>
    <property type="project" value="UniProtKB-UniRule"/>
</dbReference>
<dbReference type="KEGG" id="emt:CPZ25_018635"/>
<keyword evidence="8" id="KW-0175">Coiled coil</keyword>
<keyword evidence="4 7" id="KW-0267">Excision nuclease</keyword>
<accession>A0A4P9CE43</accession>
<keyword evidence="5 7" id="KW-0234">DNA repair</keyword>
<dbReference type="PROSITE" id="PS50151">
    <property type="entry name" value="UVR"/>
    <property type="match status" value="1"/>
</dbReference>
<evidence type="ECO:0000256" key="7">
    <source>
        <dbReference type="HAMAP-Rule" id="MF_00203"/>
    </source>
</evidence>
<dbReference type="Gene3D" id="4.10.860.10">
    <property type="entry name" value="UVR domain"/>
    <property type="match status" value="1"/>
</dbReference>
<feature type="domain" description="UVR" evidence="9">
    <location>
        <begin position="203"/>
        <end position="238"/>
    </location>
</feature>
<dbReference type="Pfam" id="PF12826">
    <property type="entry name" value="HHH_2"/>
    <property type="match status" value="1"/>
</dbReference>
<keyword evidence="2 7" id="KW-0227">DNA damage</keyword>
<keyword evidence="1 7" id="KW-0963">Cytoplasm</keyword>
<evidence type="ECO:0000313" key="13">
    <source>
        <dbReference type="Proteomes" id="UP000218387"/>
    </source>
</evidence>
<dbReference type="PROSITE" id="PS50164">
    <property type="entry name" value="GIY_YIG"/>
    <property type="match status" value="1"/>
</dbReference>
<keyword evidence="3 7" id="KW-0228">DNA excision</keyword>
<keyword evidence="6 7" id="KW-0742">SOS response</keyword>
<dbReference type="CDD" id="cd10434">
    <property type="entry name" value="GIY-YIG_UvrC_Cho"/>
    <property type="match status" value="1"/>
</dbReference>
<dbReference type="NCBIfam" id="TIGR00194">
    <property type="entry name" value="uvrC"/>
    <property type="match status" value="1"/>
</dbReference>
<evidence type="ECO:0000313" key="12">
    <source>
        <dbReference type="EMBL" id="QCT73245.1"/>
    </source>
</evidence>